<dbReference type="Gene3D" id="1.10.510.10">
    <property type="entry name" value="Transferase(Phosphotransferase) domain 1"/>
    <property type="match status" value="1"/>
</dbReference>
<name>A0ABU5H1U3_9BACT</name>
<dbReference type="Gene3D" id="3.30.200.20">
    <property type="entry name" value="Phosphorylase Kinase, domain 1"/>
    <property type="match status" value="1"/>
</dbReference>
<evidence type="ECO:0000256" key="2">
    <source>
        <dbReference type="ARBA" id="ARBA00022679"/>
    </source>
</evidence>
<evidence type="ECO:0000256" key="1">
    <source>
        <dbReference type="ARBA" id="ARBA00012513"/>
    </source>
</evidence>
<gene>
    <name evidence="8" type="ORF">SYV04_10150</name>
</gene>
<evidence type="ECO:0000256" key="3">
    <source>
        <dbReference type="ARBA" id="ARBA00022741"/>
    </source>
</evidence>
<dbReference type="PROSITE" id="PS50011">
    <property type="entry name" value="PROTEIN_KINASE_DOM"/>
    <property type="match status" value="1"/>
</dbReference>
<dbReference type="PROSITE" id="PS51257">
    <property type="entry name" value="PROKAR_LIPOPROTEIN"/>
    <property type="match status" value="1"/>
</dbReference>
<comment type="caution">
    <text evidence="8">The sequence shown here is derived from an EMBL/GenBank/DDBJ whole genome shotgun (WGS) entry which is preliminary data.</text>
</comment>
<feature type="region of interest" description="Disordered" evidence="6">
    <location>
        <begin position="339"/>
        <end position="365"/>
    </location>
</feature>
<keyword evidence="2 8" id="KW-0808">Transferase</keyword>
<dbReference type="GO" id="GO:0004674">
    <property type="term" value="F:protein serine/threonine kinase activity"/>
    <property type="evidence" value="ECO:0007669"/>
    <property type="project" value="UniProtKB-EC"/>
</dbReference>
<dbReference type="EC" id="2.7.11.1" evidence="1"/>
<keyword evidence="4 8" id="KW-0418">Kinase</keyword>
<keyword evidence="5" id="KW-0067">ATP-binding</keyword>
<evidence type="ECO:0000256" key="5">
    <source>
        <dbReference type="ARBA" id="ARBA00022840"/>
    </source>
</evidence>
<dbReference type="PANTHER" id="PTHR43671:SF13">
    <property type="entry name" value="SERINE_THREONINE-PROTEIN KINASE NEK2"/>
    <property type="match status" value="1"/>
</dbReference>
<feature type="domain" description="Protein kinase" evidence="7">
    <location>
        <begin position="14"/>
        <end position="315"/>
    </location>
</feature>
<evidence type="ECO:0000256" key="4">
    <source>
        <dbReference type="ARBA" id="ARBA00022777"/>
    </source>
</evidence>
<keyword evidence="3" id="KW-0547">Nucleotide-binding</keyword>
<accession>A0ABU5H1U3</accession>
<dbReference type="CDD" id="cd14014">
    <property type="entry name" value="STKc_PknB_like"/>
    <property type="match status" value="1"/>
</dbReference>
<protein>
    <recommendedName>
        <fullName evidence="1">non-specific serine/threonine protein kinase</fullName>
        <ecNumber evidence="1">2.7.11.1</ecNumber>
    </recommendedName>
</protein>
<dbReference type="RefSeq" id="WP_321545477.1">
    <property type="nucleotide sequence ID" value="NZ_JAXIVS010000003.1"/>
</dbReference>
<evidence type="ECO:0000313" key="9">
    <source>
        <dbReference type="Proteomes" id="UP001291309"/>
    </source>
</evidence>
<dbReference type="EMBL" id="JAXIVS010000003">
    <property type="protein sequence ID" value="MDY7226752.1"/>
    <property type="molecule type" value="Genomic_DNA"/>
</dbReference>
<organism evidence="8 9">
    <name type="scientific">Hyalangium rubrum</name>
    <dbReference type="NCBI Taxonomy" id="3103134"/>
    <lineage>
        <taxon>Bacteria</taxon>
        <taxon>Pseudomonadati</taxon>
        <taxon>Myxococcota</taxon>
        <taxon>Myxococcia</taxon>
        <taxon>Myxococcales</taxon>
        <taxon>Cystobacterineae</taxon>
        <taxon>Archangiaceae</taxon>
        <taxon>Hyalangium</taxon>
    </lineage>
</organism>
<dbReference type="InterPro" id="IPR050660">
    <property type="entry name" value="NEK_Ser/Thr_kinase"/>
</dbReference>
<evidence type="ECO:0000259" key="7">
    <source>
        <dbReference type="PROSITE" id="PS50011"/>
    </source>
</evidence>
<dbReference type="SUPFAM" id="SSF56112">
    <property type="entry name" value="Protein kinase-like (PK-like)"/>
    <property type="match status" value="1"/>
</dbReference>
<evidence type="ECO:0000256" key="6">
    <source>
        <dbReference type="SAM" id="MobiDB-lite"/>
    </source>
</evidence>
<sequence>MFRPITFTVGGTTYSCVRKLDERGSGELVLAQSHAQPGRAGLVVIKRMRAAEYPLERLRLVEEARLVRNMDHHALTRVLAVDTREHRPLVVMEYVEGLSLERVLNRAARRHQPVSAPFAASVAAQVADALHYIHHLTDPHGQALQLVHRDVSPRNIHLSSEGEVKLSDFGAAFTPRPGHPATPALCLKGDVAYSAPEVLRGEKPDARADLFSLGLVLFEMLTSKHLLDLPHAPAAPPLTRLFKRLVGKLRAEEQGWADPAELAARAACIRPEDVERETAGVEPALRAVLHRALRVNPAERYAHASLMRMELRAYLASLPQPFDAWNLREELRELIVTSGRHHGEAQTSRAPIPAALGGRRLQRHS</sequence>
<dbReference type="Pfam" id="PF00069">
    <property type="entry name" value="Pkinase"/>
    <property type="match status" value="1"/>
</dbReference>
<reference evidence="8 9" key="1">
    <citation type="submission" date="2023-12" db="EMBL/GenBank/DDBJ databases">
        <title>the genome sequence of Hyalangium sp. s54d21.</title>
        <authorList>
            <person name="Zhang X."/>
        </authorList>
    </citation>
    <scope>NUCLEOTIDE SEQUENCE [LARGE SCALE GENOMIC DNA]</scope>
    <source>
        <strain evidence="9">s54d21</strain>
    </source>
</reference>
<dbReference type="Proteomes" id="UP001291309">
    <property type="component" value="Unassembled WGS sequence"/>
</dbReference>
<proteinExistence type="predicted"/>
<dbReference type="InterPro" id="IPR011009">
    <property type="entry name" value="Kinase-like_dom_sf"/>
</dbReference>
<dbReference type="InterPro" id="IPR000719">
    <property type="entry name" value="Prot_kinase_dom"/>
</dbReference>
<evidence type="ECO:0000313" key="8">
    <source>
        <dbReference type="EMBL" id="MDY7226752.1"/>
    </source>
</evidence>
<keyword evidence="9" id="KW-1185">Reference proteome</keyword>
<dbReference type="PANTHER" id="PTHR43671">
    <property type="entry name" value="SERINE/THREONINE-PROTEIN KINASE NEK"/>
    <property type="match status" value="1"/>
</dbReference>